<keyword evidence="2" id="KW-1185">Reference proteome</keyword>
<evidence type="ECO:0000313" key="2">
    <source>
        <dbReference type="Proteomes" id="UP001281761"/>
    </source>
</evidence>
<dbReference type="EMBL" id="JARBJD010000249">
    <property type="protein sequence ID" value="KAK2945738.1"/>
    <property type="molecule type" value="Genomic_DNA"/>
</dbReference>
<comment type="caution">
    <text evidence="1">The sequence shown here is derived from an EMBL/GenBank/DDBJ whole genome shotgun (WGS) entry which is preliminary data.</text>
</comment>
<accession>A0ABQ9X2A8</accession>
<organism evidence="1 2">
    <name type="scientific">Blattamonas nauphoetae</name>
    <dbReference type="NCBI Taxonomy" id="2049346"/>
    <lineage>
        <taxon>Eukaryota</taxon>
        <taxon>Metamonada</taxon>
        <taxon>Preaxostyla</taxon>
        <taxon>Oxymonadida</taxon>
        <taxon>Blattamonas</taxon>
    </lineage>
</organism>
<name>A0ABQ9X2A8_9EUKA</name>
<reference evidence="1 2" key="1">
    <citation type="journal article" date="2022" name="bioRxiv">
        <title>Genomics of Preaxostyla Flagellates Illuminates Evolutionary Transitions and the Path Towards Mitochondrial Loss.</title>
        <authorList>
            <person name="Novak L.V.F."/>
            <person name="Treitli S.C."/>
            <person name="Pyrih J."/>
            <person name="Halakuc P."/>
            <person name="Pipaliya S.V."/>
            <person name="Vacek V."/>
            <person name="Brzon O."/>
            <person name="Soukal P."/>
            <person name="Eme L."/>
            <person name="Dacks J.B."/>
            <person name="Karnkowska A."/>
            <person name="Elias M."/>
            <person name="Hampl V."/>
        </authorList>
    </citation>
    <scope>NUCLEOTIDE SEQUENCE [LARGE SCALE GENOMIC DNA]</scope>
    <source>
        <strain evidence="1">NAU3</strain>
        <tissue evidence="1">Gut</tissue>
    </source>
</reference>
<sequence>MRPRRSVWGGCVLHPITPPSKPSAIFTFRHEQSDIVIPERSNLCRGPFPKTKNPLPPTHLPSSTELSVFSKTQFVNMLIDRSTEQGPPLFLSRRSIRTVPPPSLLPVSLVFIPTPVQHSTNRHLEIITLQSVAVTRTTLPNSSPRQFVKFEFTRVILSLVCPHTTPPPCVSSPENELSSISIAPPRTIAIDPFPPIFILSLIIHKTFTTPSE</sequence>
<evidence type="ECO:0000313" key="1">
    <source>
        <dbReference type="EMBL" id="KAK2945738.1"/>
    </source>
</evidence>
<proteinExistence type="predicted"/>
<gene>
    <name evidence="1" type="ORF">BLNAU_19351</name>
</gene>
<protein>
    <submittedName>
        <fullName evidence="1">Uncharacterized protein</fullName>
    </submittedName>
</protein>
<dbReference type="Proteomes" id="UP001281761">
    <property type="component" value="Unassembled WGS sequence"/>
</dbReference>